<dbReference type="EMBL" id="CP013244">
    <property type="protein sequence ID" value="ANP47780.1"/>
    <property type="molecule type" value="Genomic_DNA"/>
</dbReference>
<evidence type="ECO:0000313" key="5">
    <source>
        <dbReference type="Proteomes" id="UP000092498"/>
    </source>
</evidence>
<evidence type="ECO:0000256" key="2">
    <source>
        <dbReference type="ARBA" id="ARBA00023043"/>
    </source>
</evidence>
<evidence type="ECO:0000256" key="3">
    <source>
        <dbReference type="PROSITE-ProRule" id="PRU00023"/>
    </source>
</evidence>
<keyword evidence="1" id="KW-0677">Repeat</keyword>
<evidence type="ECO:0000256" key="1">
    <source>
        <dbReference type="ARBA" id="ARBA00022737"/>
    </source>
</evidence>
<name>A0A1B1AMN5_9PROT</name>
<gene>
    <name evidence="4" type="ORF">ATE48_18695</name>
</gene>
<dbReference type="KEGG" id="cbot:ATE48_18695"/>
<dbReference type="InterPro" id="IPR002110">
    <property type="entry name" value="Ankyrin_rpt"/>
</dbReference>
<dbReference type="PANTHER" id="PTHR24197">
    <property type="entry name" value="ANKYRIN REPEAT DOMAIN-CONTAINING PROTEIN 61"/>
    <property type="match status" value="1"/>
</dbReference>
<dbReference type="RefSeq" id="WP_066774225.1">
    <property type="nucleotide sequence ID" value="NZ_CP013244.1"/>
</dbReference>
<feature type="repeat" description="ANK" evidence="3">
    <location>
        <begin position="108"/>
        <end position="140"/>
    </location>
</feature>
<dbReference type="Proteomes" id="UP000092498">
    <property type="component" value="Chromosome"/>
</dbReference>
<accession>A0A1B1AMN5</accession>
<dbReference type="SMART" id="SM00248">
    <property type="entry name" value="ANK"/>
    <property type="match status" value="3"/>
</dbReference>
<dbReference type="SUPFAM" id="SSF48403">
    <property type="entry name" value="Ankyrin repeat"/>
    <property type="match status" value="1"/>
</dbReference>
<dbReference type="AlphaFoldDB" id="A0A1B1AMN5"/>
<reference evidence="4 5" key="1">
    <citation type="submission" date="2015-11" db="EMBL/GenBank/DDBJ databases">
        <title>Whole-Genome Sequence of Candidatus Oderbacter manganicum from the National Park Lower Oder Valley, Germany.</title>
        <authorList>
            <person name="Braun B."/>
            <person name="Liere K."/>
            <person name="Szewzyk U."/>
        </authorList>
    </citation>
    <scope>NUCLEOTIDE SEQUENCE [LARGE SCALE GENOMIC DNA]</scope>
    <source>
        <strain evidence="4 5">OTSz_A_272</strain>
    </source>
</reference>
<dbReference type="OrthoDB" id="9812708at2"/>
<dbReference type="Gene3D" id="1.25.40.20">
    <property type="entry name" value="Ankyrin repeat-containing domain"/>
    <property type="match status" value="1"/>
</dbReference>
<dbReference type="Pfam" id="PF12796">
    <property type="entry name" value="Ank_2"/>
    <property type="match status" value="1"/>
</dbReference>
<keyword evidence="2 3" id="KW-0040">ANK repeat</keyword>
<protein>
    <submittedName>
        <fullName evidence="4">Uncharacterized protein</fullName>
    </submittedName>
</protein>
<keyword evidence="5" id="KW-1185">Reference proteome</keyword>
<sequence length="354" mass="38979">MRGRGGQSKKQALPKDFEAQLEKGDMPALRAAFDSCDINARGGVFKQTALAFAQCPDDLARWLVQQGADLAAGDNYGDTPLHSRSRHWRGRIEVLLELGADPNLGENLRGTPLHAAAESCNVANARLLLQYGARVDALNRDGQTPLECALQRCSNAQIQNMAAFAELLIAAGARRTTAMKSDVTRIGAEFEFHRGGFNPSSVQSTSDALEKLYAIFDVPAVARRVVHDGLSPIVLRSEHWEDRHQELWELLVPSSGHADTAQGEVVRIAGRIHDELYRNGGINWDRDYKLMADAFLEHVASGISLAKPLLDETQALVTALKRRDGDTRRLCELGVMWVALNPSPMKLKPPGYRR</sequence>
<dbReference type="PANTHER" id="PTHR24197:SF44">
    <property type="entry name" value="ANKYRIN REPEAT DOMAIN-CONTAINING PROTEIN 54"/>
    <property type="match status" value="1"/>
</dbReference>
<organism evidence="4 5">
    <name type="scientific">Candidatus Viadribacter manganicus</name>
    <dbReference type="NCBI Taxonomy" id="1759059"/>
    <lineage>
        <taxon>Bacteria</taxon>
        <taxon>Pseudomonadati</taxon>
        <taxon>Pseudomonadota</taxon>
        <taxon>Alphaproteobacteria</taxon>
        <taxon>Hyphomonadales</taxon>
        <taxon>Hyphomonadaceae</taxon>
        <taxon>Candidatus Viadribacter</taxon>
    </lineage>
</organism>
<dbReference type="STRING" id="1759059.ATE48_18695"/>
<evidence type="ECO:0000313" key="4">
    <source>
        <dbReference type="EMBL" id="ANP47780.1"/>
    </source>
</evidence>
<dbReference type="InParanoid" id="A0A1B1AMN5"/>
<dbReference type="InterPro" id="IPR036770">
    <property type="entry name" value="Ankyrin_rpt-contain_sf"/>
</dbReference>
<dbReference type="PROSITE" id="PS50297">
    <property type="entry name" value="ANK_REP_REGION"/>
    <property type="match status" value="1"/>
</dbReference>
<proteinExistence type="predicted"/>
<dbReference type="PROSITE" id="PS50088">
    <property type="entry name" value="ANK_REPEAT"/>
    <property type="match status" value="1"/>
</dbReference>